<reference evidence="2" key="1">
    <citation type="journal article" date="2020" name="Stud. Mycol.">
        <title>101 Dothideomycetes genomes: a test case for predicting lifestyles and emergence of pathogens.</title>
        <authorList>
            <person name="Haridas S."/>
            <person name="Albert R."/>
            <person name="Binder M."/>
            <person name="Bloem J."/>
            <person name="Labutti K."/>
            <person name="Salamov A."/>
            <person name="Andreopoulos B."/>
            <person name="Baker S."/>
            <person name="Barry K."/>
            <person name="Bills G."/>
            <person name="Bluhm B."/>
            <person name="Cannon C."/>
            <person name="Castanera R."/>
            <person name="Culley D."/>
            <person name="Daum C."/>
            <person name="Ezra D."/>
            <person name="Gonzalez J."/>
            <person name="Henrissat B."/>
            <person name="Kuo A."/>
            <person name="Liang C."/>
            <person name="Lipzen A."/>
            <person name="Lutzoni F."/>
            <person name="Magnuson J."/>
            <person name="Mondo S."/>
            <person name="Nolan M."/>
            <person name="Ohm R."/>
            <person name="Pangilinan J."/>
            <person name="Park H.-J."/>
            <person name="Ramirez L."/>
            <person name="Alfaro M."/>
            <person name="Sun H."/>
            <person name="Tritt A."/>
            <person name="Yoshinaga Y."/>
            <person name="Zwiers L.-H."/>
            <person name="Turgeon B."/>
            <person name="Goodwin S."/>
            <person name="Spatafora J."/>
            <person name="Crous P."/>
            <person name="Grigoriev I."/>
        </authorList>
    </citation>
    <scope>NUCLEOTIDE SEQUENCE</scope>
    <source>
        <strain evidence="2">CBS 207.26</strain>
    </source>
</reference>
<keyword evidence="3" id="KW-1185">Reference proteome</keyword>
<organism evidence="2 3">
    <name type="scientific">Zopfia rhizophila CBS 207.26</name>
    <dbReference type="NCBI Taxonomy" id="1314779"/>
    <lineage>
        <taxon>Eukaryota</taxon>
        <taxon>Fungi</taxon>
        <taxon>Dikarya</taxon>
        <taxon>Ascomycota</taxon>
        <taxon>Pezizomycotina</taxon>
        <taxon>Dothideomycetes</taxon>
        <taxon>Dothideomycetes incertae sedis</taxon>
        <taxon>Zopfiaceae</taxon>
        <taxon>Zopfia</taxon>
    </lineage>
</organism>
<dbReference type="AlphaFoldDB" id="A0A6A6DXH7"/>
<evidence type="ECO:0000313" key="3">
    <source>
        <dbReference type="Proteomes" id="UP000800200"/>
    </source>
</evidence>
<feature type="compositionally biased region" description="Polar residues" evidence="1">
    <location>
        <begin position="194"/>
        <end position="214"/>
    </location>
</feature>
<dbReference type="Proteomes" id="UP000800200">
    <property type="component" value="Unassembled WGS sequence"/>
</dbReference>
<name>A0A6A6DXH7_9PEZI</name>
<proteinExistence type="predicted"/>
<evidence type="ECO:0000313" key="2">
    <source>
        <dbReference type="EMBL" id="KAF2184401.1"/>
    </source>
</evidence>
<dbReference type="EMBL" id="ML994638">
    <property type="protein sequence ID" value="KAF2184401.1"/>
    <property type="molecule type" value="Genomic_DNA"/>
</dbReference>
<protein>
    <submittedName>
        <fullName evidence="2">Uncharacterized protein</fullName>
    </submittedName>
</protein>
<gene>
    <name evidence="2" type="ORF">K469DRAFT_709139</name>
</gene>
<sequence length="255" mass="29454">MAARSRIHLVLSGELNFPLMKLRRAICACRKETAFDYEEKLMNMGVWPLDTALKRYTIAEVLDKLTDFEFTPRTNMCGPQGCLRDYKRSIDIAIRRANQDFDGLCLDCMKRSTPTFDEPMEDYIEKNSPHRGRWDVNCRFKHKRSTWFFSWMGTPDGRRRVLSAVDIEEEHRRSMGSGRKGRRVRTGTRRNSAKPYTNTNTNMNGLTFVNPSTGDSDKENLDSFYNDVVDDDEFFDAREDADDLDGVAADGELDN</sequence>
<dbReference type="OrthoDB" id="3944750at2759"/>
<feature type="compositionally biased region" description="Basic residues" evidence="1">
    <location>
        <begin position="179"/>
        <end position="192"/>
    </location>
</feature>
<feature type="region of interest" description="Disordered" evidence="1">
    <location>
        <begin position="172"/>
        <end position="222"/>
    </location>
</feature>
<accession>A0A6A6DXH7</accession>
<evidence type="ECO:0000256" key="1">
    <source>
        <dbReference type="SAM" id="MobiDB-lite"/>
    </source>
</evidence>